<dbReference type="EnsemblProtists" id="EKX41529">
    <property type="protein sequence ID" value="EKX41529"/>
    <property type="gene ID" value="GUITHDRAFT_142007"/>
</dbReference>
<evidence type="ECO:0000313" key="3">
    <source>
        <dbReference type="EnsemblProtists" id="EKX41529"/>
    </source>
</evidence>
<dbReference type="InterPro" id="IPR050519">
    <property type="entry name" value="Glycosyltransf_28_UgtP"/>
</dbReference>
<feature type="transmembrane region" description="Helical" evidence="1">
    <location>
        <begin position="46"/>
        <end position="64"/>
    </location>
</feature>
<dbReference type="PaxDb" id="55529-EKX41529"/>
<accession>L1J042</accession>
<dbReference type="OrthoDB" id="5481at2759"/>
<name>L1J042_GUITC</name>
<evidence type="ECO:0000256" key="1">
    <source>
        <dbReference type="SAM" id="Phobius"/>
    </source>
</evidence>
<dbReference type="AlphaFoldDB" id="L1J042"/>
<feature type="transmembrane region" description="Helical" evidence="1">
    <location>
        <begin position="71"/>
        <end position="93"/>
    </location>
</feature>
<keyword evidence="1" id="KW-0812">Transmembrane</keyword>
<reference evidence="3" key="3">
    <citation type="submission" date="2016-03" db="UniProtKB">
        <authorList>
            <consortium name="EnsemblProtists"/>
        </authorList>
    </citation>
    <scope>IDENTIFICATION</scope>
</reference>
<dbReference type="KEGG" id="gtt:GUITHDRAFT_142007"/>
<dbReference type="EMBL" id="JH993023">
    <property type="protein sequence ID" value="EKX41529.1"/>
    <property type="molecule type" value="Genomic_DNA"/>
</dbReference>
<dbReference type="SUPFAM" id="SSF53756">
    <property type="entry name" value="UDP-Glycosyltransferase/glycogen phosphorylase"/>
    <property type="match status" value="1"/>
</dbReference>
<dbReference type="Proteomes" id="UP000011087">
    <property type="component" value="Unassembled WGS sequence"/>
</dbReference>
<keyword evidence="1" id="KW-0472">Membrane</keyword>
<dbReference type="GeneID" id="17298113"/>
<reference evidence="4" key="2">
    <citation type="submission" date="2012-11" db="EMBL/GenBank/DDBJ databases">
        <authorList>
            <person name="Kuo A."/>
            <person name="Curtis B.A."/>
            <person name="Tanifuji G."/>
            <person name="Burki F."/>
            <person name="Gruber A."/>
            <person name="Irimia M."/>
            <person name="Maruyama S."/>
            <person name="Arias M.C."/>
            <person name="Ball S.G."/>
            <person name="Gile G.H."/>
            <person name="Hirakawa Y."/>
            <person name="Hopkins J.F."/>
            <person name="Rensing S.A."/>
            <person name="Schmutz J."/>
            <person name="Symeonidi A."/>
            <person name="Elias M."/>
            <person name="Eveleigh R.J."/>
            <person name="Herman E.K."/>
            <person name="Klute M.J."/>
            <person name="Nakayama T."/>
            <person name="Obornik M."/>
            <person name="Reyes-Prieto A."/>
            <person name="Armbrust E.V."/>
            <person name="Aves S.J."/>
            <person name="Beiko R.G."/>
            <person name="Coutinho P."/>
            <person name="Dacks J.B."/>
            <person name="Durnford D.G."/>
            <person name="Fast N.M."/>
            <person name="Green B.R."/>
            <person name="Grisdale C."/>
            <person name="Hempe F."/>
            <person name="Henrissat B."/>
            <person name="Hoppner M.P."/>
            <person name="Ishida K.-I."/>
            <person name="Kim E."/>
            <person name="Koreny L."/>
            <person name="Kroth P.G."/>
            <person name="Liu Y."/>
            <person name="Malik S.-B."/>
            <person name="Maier U.G."/>
            <person name="McRose D."/>
            <person name="Mock T."/>
            <person name="Neilson J.A."/>
            <person name="Onodera N.T."/>
            <person name="Poole A.M."/>
            <person name="Pritham E.J."/>
            <person name="Richards T.A."/>
            <person name="Rocap G."/>
            <person name="Roy S.W."/>
            <person name="Sarai C."/>
            <person name="Schaack S."/>
            <person name="Shirato S."/>
            <person name="Slamovits C.H."/>
            <person name="Spencer D.F."/>
            <person name="Suzuki S."/>
            <person name="Worden A.Z."/>
            <person name="Zauner S."/>
            <person name="Barry K."/>
            <person name="Bell C."/>
            <person name="Bharti A.K."/>
            <person name="Crow J.A."/>
            <person name="Grimwood J."/>
            <person name="Kramer R."/>
            <person name="Lindquist E."/>
            <person name="Lucas S."/>
            <person name="Salamov A."/>
            <person name="McFadden G.I."/>
            <person name="Lane C.E."/>
            <person name="Keeling P.J."/>
            <person name="Gray M.W."/>
            <person name="Grigoriev I.V."/>
            <person name="Archibald J.M."/>
        </authorList>
    </citation>
    <scope>NUCLEOTIDE SEQUENCE</scope>
    <source>
        <strain evidence="4">CCMP2712</strain>
    </source>
</reference>
<dbReference type="Gene3D" id="3.40.50.2000">
    <property type="entry name" value="Glycogen Phosphorylase B"/>
    <property type="match status" value="1"/>
</dbReference>
<protein>
    <submittedName>
        <fullName evidence="2 3">Uncharacterized protein</fullName>
    </submittedName>
</protein>
<dbReference type="PANTHER" id="PTHR43025">
    <property type="entry name" value="MONOGALACTOSYLDIACYLGLYCEROL SYNTHASE"/>
    <property type="match status" value="1"/>
</dbReference>
<keyword evidence="4" id="KW-1185">Reference proteome</keyword>
<organism evidence="2">
    <name type="scientific">Guillardia theta (strain CCMP2712)</name>
    <name type="common">Cryptophyte</name>
    <dbReference type="NCBI Taxonomy" id="905079"/>
    <lineage>
        <taxon>Eukaryota</taxon>
        <taxon>Cryptophyceae</taxon>
        <taxon>Pyrenomonadales</taxon>
        <taxon>Geminigeraceae</taxon>
        <taxon>Guillardia</taxon>
    </lineage>
</organism>
<dbReference type="PANTHER" id="PTHR43025:SF3">
    <property type="entry name" value="MONOGALACTOSYLDIACYLGLYCEROL SYNTHASE 1, CHLOROPLASTIC"/>
    <property type="match status" value="1"/>
</dbReference>
<gene>
    <name evidence="2" type="ORF">GUITHDRAFT_142007</name>
</gene>
<dbReference type="HOGENOM" id="CLU_470494_0_0_1"/>
<proteinExistence type="predicted"/>
<dbReference type="RefSeq" id="XP_005828509.1">
    <property type="nucleotide sequence ID" value="XM_005828452.1"/>
</dbReference>
<evidence type="ECO:0000313" key="4">
    <source>
        <dbReference type="Proteomes" id="UP000011087"/>
    </source>
</evidence>
<reference evidence="2 4" key="1">
    <citation type="journal article" date="2012" name="Nature">
        <title>Algal genomes reveal evolutionary mosaicism and the fate of nucleomorphs.</title>
        <authorList>
            <consortium name="DOE Joint Genome Institute"/>
            <person name="Curtis B.A."/>
            <person name="Tanifuji G."/>
            <person name="Burki F."/>
            <person name="Gruber A."/>
            <person name="Irimia M."/>
            <person name="Maruyama S."/>
            <person name="Arias M.C."/>
            <person name="Ball S.G."/>
            <person name="Gile G.H."/>
            <person name="Hirakawa Y."/>
            <person name="Hopkins J.F."/>
            <person name="Kuo A."/>
            <person name="Rensing S.A."/>
            <person name="Schmutz J."/>
            <person name="Symeonidi A."/>
            <person name="Elias M."/>
            <person name="Eveleigh R.J."/>
            <person name="Herman E.K."/>
            <person name="Klute M.J."/>
            <person name="Nakayama T."/>
            <person name="Obornik M."/>
            <person name="Reyes-Prieto A."/>
            <person name="Armbrust E.V."/>
            <person name="Aves S.J."/>
            <person name="Beiko R.G."/>
            <person name="Coutinho P."/>
            <person name="Dacks J.B."/>
            <person name="Durnford D.G."/>
            <person name="Fast N.M."/>
            <person name="Green B.R."/>
            <person name="Grisdale C.J."/>
            <person name="Hempel F."/>
            <person name="Henrissat B."/>
            <person name="Hoppner M.P."/>
            <person name="Ishida K."/>
            <person name="Kim E."/>
            <person name="Koreny L."/>
            <person name="Kroth P.G."/>
            <person name="Liu Y."/>
            <person name="Malik S.B."/>
            <person name="Maier U.G."/>
            <person name="McRose D."/>
            <person name="Mock T."/>
            <person name="Neilson J.A."/>
            <person name="Onodera N.T."/>
            <person name="Poole A.M."/>
            <person name="Pritham E.J."/>
            <person name="Richards T.A."/>
            <person name="Rocap G."/>
            <person name="Roy S.W."/>
            <person name="Sarai C."/>
            <person name="Schaack S."/>
            <person name="Shirato S."/>
            <person name="Slamovits C.H."/>
            <person name="Spencer D.F."/>
            <person name="Suzuki S."/>
            <person name="Worden A.Z."/>
            <person name="Zauner S."/>
            <person name="Barry K."/>
            <person name="Bell C."/>
            <person name="Bharti A.K."/>
            <person name="Crow J.A."/>
            <person name="Grimwood J."/>
            <person name="Kramer R."/>
            <person name="Lindquist E."/>
            <person name="Lucas S."/>
            <person name="Salamov A."/>
            <person name="McFadden G.I."/>
            <person name="Lane C.E."/>
            <person name="Keeling P.J."/>
            <person name="Gray M.W."/>
            <person name="Grigoriev I.V."/>
            <person name="Archibald J.M."/>
        </authorList>
    </citation>
    <scope>NUCLEOTIDE SEQUENCE</scope>
    <source>
        <strain evidence="2 4">CCMP2712</strain>
    </source>
</reference>
<keyword evidence="1" id="KW-1133">Transmembrane helix</keyword>
<sequence>MSGKVNGEALDTKSPSKEAGDIIYWKFGASKNFDAYHPSSGAIRKVFILVALLLSAVVGFIYIIDQFLIRGFCILPIAFALYYFVFCTIHLWFQCNWTIWWTTRRGLTFESRLVALLLRGDAELTLGRNIVVTSRESQIAKLKARLEQSKAKVSGYRPKILCVAGYGGGGHEATLNGVRAVMNEAGFWSEVVDIPVGFLLETSKNNPLWNLTGVTGEQIYNWGLYRSPLIAYIITWGTSVGQVIGLRIDGICGLIGDLLSIDYGDESAKLCERIWKEHQPDMICNFTSGTTEFMIRGLERAGMTHIPLVTIVSDFEGRPNRKQPWIEDKRQYAVCGTSVCRQQALSFGLPPNQVFQTSGMILRPAFYEPQDDELDLSGKLKKLGLDPERRTCLIFWGGVASNRVKEIGMAITQASEKLNIIFLCGRNLQLAQDLKKIEWPCKVHVEGFTTRVSYFMKLSDMIVCKPGPGVCSEAALLGVPILVEWSCFTLPQEVAVCKWVLLRGLGLGFTNPRQLVWQVDRMCSLLNEPEAKKLLRPLPVVEKGLSGVDLNPAENVAVFEVPSILQDVLDLYAMKRDASK</sequence>
<dbReference type="eggNOG" id="ENOG502SU9I">
    <property type="taxonomic scope" value="Eukaryota"/>
</dbReference>
<evidence type="ECO:0000313" key="2">
    <source>
        <dbReference type="EMBL" id="EKX41529.1"/>
    </source>
</evidence>